<dbReference type="Proteomes" id="UP000887567">
    <property type="component" value="Unplaced"/>
</dbReference>
<dbReference type="Pfam" id="PF03662">
    <property type="entry name" value="Glyco_hydro_79n"/>
    <property type="match status" value="1"/>
</dbReference>
<evidence type="ECO:0000313" key="3">
    <source>
        <dbReference type="Proteomes" id="UP000887567"/>
    </source>
</evidence>
<sequence>LSIAIDTNLLRHDWYGLKVCDKLTTLAKGLQPAYLRIGGTAADFLTFDNNGSNQKLSHGDEGFFDDPAMEENLDSEMNFTISKTDLDKVHEIASKGGWDVVFDLNVLKRSKNGSWDPTNPLEIMHYVREKGYNFAWQLGNEPNHLSKFGRNMTAPQLGKDFSKLREILHNDPSLGTIIVGPDANALEDQTAKDYLKEFLESGGDVVNAVTWHHYYVNGRTAKIEDFYKATILDGLVAQLKEVSDIVVSTTPPNTKPWIGETSSAYGGGARGLSDRYVAGFMWLDKLGLSARLNEDIVIRQTLFGGRYALLDSDMNPNPDYWLSVLYKRLVGTEVLEVDKGLESGRVLRVYAHCTNHYLSHYSPGAITVMAMNIDPSKEATFCLTEGLQGLKVDQYLLTPSNGEPTSQFVSLNGKVLKLVDDKTLPSLEPKQITSDRISIPPLAMGFFVVPQANATACMDTYVKH</sequence>
<organism evidence="2 3">
    <name type="scientific">Exaiptasia diaphana</name>
    <name type="common">Tropical sea anemone</name>
    <name type="synonym">Aiptasia pulchella</name>
    <dbReference type="NCBI Taxonomy" id="2652724"/>
    <lineage>
        <taxon>Eukaryota</taxon>
        <taxon>Metazoa</taxon>
        <taxon>Cnidaria</taxon>
        <taxon>Anthozoa</taxon>
        <taxon>Hexacorallia</taxon>
        <taxon>Actiniaria</taxon>
        <taxon>Aiptasiidae</taxon>
        <taxon>Exaiptasia</taxon>
    </lineage>
</organism>
<dbReference type="RefSeq" id="XP_020913908.2">
    <property type="nucleotide sequence ID" value="XM_021058249.2"/>
</dbReference>
<dbReference type="InterPro" id="IPR017853">
    <property type="entry name" value="GH"/>
</dbReference>
<dbReference type="GO" id="GO:0031012">
    <property type="term" value="C:extracellular matrix"/>
    <property type="evidence" value="ECO:0007669"/>
    <property type="project" value="TreeGrafter"/>
</dbReference>
<dbReference type="PANTHER" id="PTHR46145">
    <property type="entry name" value="HEPARANASE"/>
    <property type="match status" value="1"/>
</dbReference>
<dbReference type="PANTHER" id="PTHR46145:SF4">
    <property type="entry name" value="HEPARANASE"/>
    <property type="match status" value="1"/>
</dbReference>
<dbReference type="GO" id="GO:0005615">
    <property type="term" value="C:extracellular space"/>
    <property type="evidence" value="ECO:0007669"/>
    <property type="project" value="TreeGrafter"/>
</dbReference>
<dbReference type="KEGG" id="epa:110251524"/>
<evidence type="ECO:0000256" key="1">
    <source>
        <dbReference type="ARBA" id="ARBA00009800"/>
    </source>
</evidence>
<comment type="similarity">
    <text evidence="1">Belongs to the glycosyl hydrolase 79 family.</text>
</comment>
<dbReference type="GeneID" id="110251524"/>
<keyword evidence="3" id="KW-1185">Reference proteome</keyword>
<dbReference type="SUPFAM" id="SSF51445">
    <property type="entry name" value="(Trans)glycosidases"/>
    <property type="match status" value="1"/>
</dbReference>
<evidence type="ECO:0000313" key="2">
    <source>
        <dbReference type="EnsemblMetazoa" id="XP_020913908.2"/>
    </source>
</evidence>
<protein>
    <recommendedName>
        <fullName evidence="4">Heparanase</fullName>
    </recommendedName>
</protein>
<reference evidence="2" key="1">
    <citation type="submission" date="2022-11" db="UniProtKB">
        <authorList>
            <consortium name="EnsemblMetazoa"/>
        </authorList>
    </citation>
    <scope>IDENTIFICATION</scope>
</reference>
<dbReference type="GO" id="GO:0016798">
    <property type="term" value="F:hydrolase activity, acting on glycosyl bonds"/>
    <property type="evidence" value="ECO:0007669"/>
    <property type="project" value="InterPro"/>
</dbReference>
<dbReference type="Gene3D" id="3.20.20.80">
    <property type="entry name" value="Glycosidases"/>
    <property type="match status" value="1"/>
</dbReference>
<dbReference type="FunFam" id="3.20.20.80:FF:000024">
    <property type="entry name" value="Heparanase 2"/>
    <property type="match status" value="1"/>
</dbReference>
<accession>A0A913Y3J1</accession>
<dbReference type="InterPro" id="IPR005199">
    <property type="entry name" value="Glyco_hydro_79"/>
</dbReference>
<dbReference type="OrthoDB" id="726732at2759"/>
<evidence type="ECO:0008006" key="4">
    <source>
        <dbReference type="Google" id="ProtNLM"/>
    </source>
</evidence>
<dbReference type="AlphaFoldDB" id="A0A913Y3J1"/>
<dbReference type="GO" id="GO:0016020">
    <property type="term" value="C:membrane"/>
    <property type="evidence" value="ECO:0007669"/>
    <property type="project" value="InterPro"/>
</dbReference>
<proteinExistence type="inferred from homology"/>
<dbReference type="OMA" id="KNYICAT"/>
<dbReference type="EnsemblMetazoa" id="XM_021058249.2">
    <property type="protein sequence ID" value="XP_020913908.2"/>
    <property type="gene ID" value="LOC110251524"/>
</dbReference>
<name>A0A913Y3J1_EXADI</name>